<dbReference type="Pfam" id="PF19033">
    <property type="entry name" value="Intu_longin_3"/>
    <property type="match status" value="1"/>
</dbReference>
<feature type="domain" description="CCZ1/INTU second Longin" evidence="4">
    <location>
        <begin position="203"/>
        <end position="330"/>
    </location>
</feature>
<feature type="domain" description="CCZ1/INTU/HSP4 first Longin" evidence="3">
    <location>
        <begin position="9"/>
        <end position="130"/>
    </location>
</feature>
<dbReference type="Pfam" id="PF19032">
    <property type="entry name" value="Intu_longin_2"/>
    <property type="match status" value="1"/>
</dbReference>
<accession>A0A151WFV2</accession>
<evidence type="ECO:0000259" key="3">
    <source>
        <dbReference type="Pfam" id="PF19031"/>
    </source>
</evidence>
<dbReference type="GO" id="GO:0016192">
    <property type="term" value="P:vesicle-mediated transport"/>
    <property type="evidence" value="ECO:0007669"/>
    <property type="project" value="InterPro"/>
</dbReference>
<sequence length="655" mass="74367">MTSKLEITLEHFYIFNGTYAKKEGEAKKKILYYYPEKDIDVQIKNIGLSEAIIKFTESFSPGQPCDYCHTHKTRQIYYQPEPNFWMVMIVGVPYIYKERDGNKYQNDEVSSNVCQAILKQTYMMFRLFMGSFETIINDPECGSVMLLKLKLEHFYSRYLLSLKLNNSDILDVFQGLQFLPLDKITFLKVQCFMNLVEAMFTQVKYTAFLYNDQVVWSGLEPEDMQVVYNYLVSTLLPAHLEKELHGGSIPRNSPSPFTSSHYGKFVTGPASVNEPSLIGKSPKVFINYSTKPVSLYLVVYRALSATICLFVDKKTSLLIDFFKSLDGFLGPQLTTLVSSVAEQCSKHVIVTPESCTKYLYFNKLNLAYKSTIHLDNRRCSNVLTTPEVLRIITDIYNDRNRLKEAGEVIIKTISDYWVIGKLSNLREFFVVIQQKSASIIEIDGESYGILDEEFVTTPGYGLQRLNGILRSCLKIIERTLQRLATLCIYAKRLPRENRGGNNLSPRDQNPLTCYTRQTNSSLIPGTVSPNQRQSRYPRQGCSSSSSSSVPSDIGRRTNDGGLARPQGCRYLNIYPLRIARRTVHFHGPASAVPSLSCSPLAVSCGHVTAPGMNPVERDETERRKRERMDADTELRVGFGSGRADCSRRSPAHGRY</sequence>
<dbReference type="InterPro" id="IPR043988">
    <property type="entry name" value="CCZ1/INTU_longin_2"/>
</dbReference>
<dbReference type="AlphaFoldDB" id="A0A151WFV2"/>
<dbReference type="Proteomes" id="UP000075809">
    <property type="component" value="Unassembled WGS sequence"/>
</dbReference>
<organism evidence="6 7">
    <name type="scientific">Mycetomoellerius zeteki</name>
    <dbReference type="NCBI Taxonomy" id="64791"/>
    <lineage>
        <taxon>Eukaryota</taxon>
        <taxon>Metazoa</taxon>
        <taxon>Ecdysozoa</taxon>
        <taxon>Arthropoda</taxon>
        <taxon>Hexapoda</taxon>
        <taxon>Insecta</taxon>
        <taxon>Pterygota</taxon>
        <taxon>Neoptera</taxon>
        <taxon>Endopterygota</taxon>
        <taxon>Hymenoptera</taxon>
        <taxon>Apocrita</taxon>
        <taxon>Aculeata</taxon>
        <taxon>Formicoidea</taxon>
        <taxon>Formicidae</taxon>
        <taxon>Myrmicinae</taxon>
        <taxon>Mycetomoellerius</taxon>
    </lineage>
</organism>
<evidence type="ECO:0000259" key="4">
    <source>
        <dbReference type="Pfam" id="PF19032"/>
    </source>
</evidence>
<feature type="compositionally biased region" description="Polar residues" evidence="2">
    <location>
        <begin position="519"/>
        <end position="536"/>
    </location>
</feature>
<evidence type="ECO:0000313" key="6">
    <source>
        <dbReference type="EMBL" id="KYQ46709.1"/>
    </source>
</evidence>
<evidence type="ECO:0000259" key="5">
    <source>
        <dbReference type="Pfam" id="PF19033"/>
    </source>
</evidence>
<dbReference type="InterPro" id="IPR043989">
    <property type="entry name" value="CCZ1/INTU/HSP4_longin_3"/>
</dbReference>
<dbReference type="InterPro" id="IPR013176">
    <property type="entry name" value="Ccz1"/>
</dbReference>
<evidence type="ECO:0000256" key="1">
    <source>
        <dbReference type="ARBA" id="ARBA00005352"/>
    </source>
</evidence>
<protein>
    <submittedName>
        <fullName evidence="6">Vacuolar fusion protein CCZ1 like protein</fullName>
    </submittedName>
</protein>
<feature type="region of interest" description="Disordered" evidence="2">
    <location>
        <begin position="519"/>
        <end position="561"/>
    </location>
</feature>
<dbReference type="PANTHER" id="PTHR13056:SF0">
    <property type="entry name" value="VACUOLAR FUSION PROTEIN CCZ1 HOMOLOG-RELATED"/>
    <property type="match status" value="1"/>
</dbReference>
<feature type="domain" description="CCZ1/INTU/HPS4 third Longin" evidence="5">
    <location>
        <begin position="356"/>
        <end position="446"/>
    </location>
</feature>
<dbReference type="InterPro" id="IPR043987">
    <property type="entry name" value="CCZ1/INTU/HSP4_longin_1"/>
</dbReference>
<comment type="similarity">
    <text evidence="1">Belongs to the CCZ1 family.</text>
</comment>
<dbReference type="PANTHER" id="PTHR13056">
    <property type="entry name" value="VACUOLAR FUSION PROTEIN CCZ1 HOMOLOG-RELATED"/>
    <property type="match status" value="1"/>
</dbReference>
<dbReference type="Pfam" id="PF19031">
    <property type="entry name" value="Intu_longin_1"/>
    <property type="match status" value="1"/>
</dbReference>
<reference evidence="6 7" key="1">
    <citation type="submission" date="2015-09" db="EMBL/GenBank/DDBJ databases">
        <title>Trachymyrmex zeteki WGS genome.</title>
        <authorList>
            <person name="Nygaard S."/>
            <person name="Hu H."/>
            <person name="Boomsma J."/>
            <person name="Zhang G."/>
        </authorList>
    </citation>
    <scope>NUCLEOTIDE SEQUENCE [LARGE SCALE GENOMIC DNA]</scope>
    <source>
        <strain evidence="6">Tzet28-1</strain>
        <tissue evidence="6">Whole body</tissue>
    </source>
</reference>
<dbReference type="EMBL" id="KQ983203">
    <property type="protein sequence ID" value="KYQ46709.1"/>
    <property type="molecule type" value="Genomic_DNA"/>
</dbReference>
<proteinExistence type="inferred from homology"/>
<keyword evidence="7" id="KW-1185">Reference proteome</keyword>
<name>A0A151WFV2_9HYME</name>
<dbReference type="STRING" id="64791.A0A151WFV2"/>
<evidence type="ECO:0000256" key="2">
    <source>
        <dbReference type="SAM" id="MobiDB-lite"/>
    </source>
</evidence>
<evidence type="ECO:0000313" key="7">
    <source>
        <dbReference type="Proteomes" id="UP000075809"/>
    </source>
</evidence>
<dbReference type="GO" id="GO:0035658">
    <property type="term" value="C:Mon1-Ccz1 complex"/>
    <property type="evidence" value="ECO:0007669"/>
    <property type="project" value="InterPro"/>
</dbReference>
<gene>
    <name evidence="6" type="ORF">ALC60_14230</name>
</gene>